<dbReference type="Proteomes" id="UP000275843">
    <property type="component" value="Chromosome"/>
</dbReference>
<dbReference type="KEGG" id="ssoa:SULA_1608"/>
<dbReference type="KEGG" id="ssol:SULB_1609"/>
<dbReference type="Proteomes" id="UP000273443">
    <property type="component" value="Chromosome"/>
</dbReference>
<reference evidence="1" key="3">
    <citation type="submission" date="2018-10" db="EMBL/GenBank/DDBJ databases">
        <authorList>
            <person name="McCarthy S."/>
            <person name="Gradnigo J."/>
            <person name="Johnson T."/>
            <person name="Payne S."/>
            <person name="Lipzen A."/>
            <person name="Schackwitz W."/>
            <person name="Martin J."/>
            <person name="Moriyama E."/>
            <person name="Blum P."/>
        </authorList>
    </citation>
    <scope>NUCLEOTIDE SEQUENCE</scope>
    <source>
        <strain evidence="1">SARC-B</strain>
        <strain evidence="2">SARC-C</strain>
        <strain evidence="3">SULA</strain>
    </source>
</reference>
<evidence type="ECO:0000313" key="11">
    <source>
        <dbReference type="Proteomes" id="UP000033085"/>
    </source>
</evidence>
<sequence length="110" mass="12774">MEVTQLLIPGLTVHKYDSKGGIYALIIPKSFTHYISKSKVWEVILIIDGREMNIGIRNVYRTGKDIYMLSLPKKNMENLWRRLMEEKKKIDIIVKLPEVLDKFPSLQKGG</sequence>
<reference evidence="10 11" key="1">
    <citation type="journal article" date="2015" name="Genome Announc.">
        <title>Complete Genome Sequence of Sulfolobus solfataricus Strain 98/2 and Evolved Derivatives.</title>
        <authorList>
            <person name="McCarthy S."/>
            <person name="Gradnigo J."/>
            <person name="Johnson T."/>
            <person name="Payne S."/>
            <person name="Lipzen A."/>
            <person name="Martin J."/>
            <person name="Schackwitz W."/>
            <person name="Moriyama E."/>
            <person name="Blum P."/>
        </authorList>
    </citation>
    <scope>NUCLEOTIDE SEQUENCE [LARGE SCALE GENOMIC DNA]</scope>
    <source>
        <strain evidence="10">98/2 SULC</strain>
        <strain evidence="1">SARC-B</strain>
        <strain evidence="2">SARC-C</strain>
        <strain evidence="3 12">SULA</strain>
        <strain evidence="11">SULB</strain>
    </source>
</reference>
<evidence type="ECO:0000313" key="18">
    <source>
        <dbReference type="Proteomes" id="UP000282269"/>
    </source>
</evidence>
<name>A0A0E3JU31_SACSO</name>
<evidence type="ECO:0000313" key="17">
    <source>
        <dbReference type="Proteomes" id="UP000278715"/>
    </source>
</evidence>
<dbReference type="EMBL" id="CP033236">
    <property type="protein sequence ID" value="AZF70968.1"/>
    <property type="molecule type" value="Genomic_DNA"/>
</dbReference>
<dbReference type="AlphaFoldDB" id="A0A0E3JU31"/>
<dbReference type="EMBL" id="CP011056">
    <property type="protein sequence ID" value="AKA76565.1"/>
    <property type="molecule type" value="Genomic_DNA"/>
</dbReference>
<evidence type="ECO:0000313" key="5">
    <source>
        <dbReference type="EMBL" id="AZF70968.1"/>
    </source>
</evidence>
<dbReference type="EMBL" id="CP011055">
    <property type="protein sequence ID" value="AKA73867.1"/>
    <property type="molecule type" value="Genomic_DNA"/>
</dbReference>
<evidence type="ECO:0000313" key="8">
    <source>
        <dbReference type="EMBL" id="AZF78822.1"/>
    </source>
</evidence>
<dbReference type="GeneID" id="38468228"/>
<evidence type="ECO:0000313" key="10">
    <source>
        <dbReference type="Proteomes" id="UP000033057"/>
    </source>
</evidence>
<evidence type="ECO:0000313" key="12">
    <source>
        <dbReference type="Proteomes" id="UP000033106"/>
    </source>
</evidence>
<evidence type="ECO:0000313" key="4">
    <source>
        <dbReference type="EMBL" id="AZF68348.1"/>
    </source>
</evidence>
<dbReference type="KEGG" id="ssof:SULC_1607"/>
<gene>
    <name evidence="3" type="ORF">SULA_1608</name>
    <name evidence="1" type="ORF">SULB_1609</name>
    <name evidence="2" type="ORF">SULC_1607</name>
    <name evidence="4" type="ORF">SULG_08050</name>
    <name evidence="5" type="ORF">SULH_08050</name>
    <name evidence="6" type="ORF">SULI_08050</name>
    <name evidence="7" type="ORF">SULM_08050</name>
    <name evidence="8" type="ORF">SULN_08050</name>
    <name evidence="9" type="ORF">SULO_08060</name>
</gene>
<protein>
    <submittedName>
        <fullName evidence="1">Uncharacterized protein</fullName>
    </submittedName>
</protein>
<evidence type="ECO:0000313" key="14">
    <source>
        <dbReference type="Proteomes" id="UP000273194"/>
    </source>
</evidence>
<evidence type="ECO:0000313" key="9">
    <source>
        <dbReference type="EMBL" id="AZF81426.1"/>
    </source>
</evidence>
<dbReference type="Proteomes" id="UP000282269">
    <property type="component" value="Chromosome"/>
</dbReference>
<evidence type="ECO:0000313" key="13">
    <source>
        <dbReference type="Proteomes" id="UP000267993"/>
    </source>
</evidence>
<evidence type="ECO:0000313" key="2">
    <source>
        <dbReference type="EMBL" id="AKA76565.1"/>
    </source>
</evidence>
<evidence type="ECO:0000313" key="3">
    <source>
        <dbReference type="EMBL" id="AKA79258.1"/>
    </source>
</evidence>
<dbReference type="EMBL" id="CP033238">
    <property type="protein sequence ID" value="AZF76212.1"/>
    <property type="molecule type" value="Genomic_DNA"/>
</dbReference>
<accession>A0A0E3JU31</accession>
<dbReference type="EMBL" id="CP033235">
    <property type="protein sequence ID" value="AZF68348.1"/>
    <property type="molecule type" value="Genomic_DNA"/>
</dbReference>
<proteinExistence type="predicted"/>
<dbReference type="Proteomes" id="UP000267993">
    <property type="component" value="Chromosome"/>
</dbReference>
<dbReference type="EMBL" id="CP011057">
    <property type="protein sequence ID" value="AKA79258.1"/>
    <property type="molecule type" value="Genomic_DNA"/>
</dbReference>
<evidence type="ECO:0000313" key="6">
    <source>
        <dbReference type="EMBL" id="AZF73588.1"/>
    </source>
</evidence>
<dbReference type="RefSeq" id="WP_009992246.1">
    <property type="nucleotide sequence ID" value="NZ_CP011055.2"/>
</dbReference>
<dbReference type="Proteomes" id="UP000278715">
    <property type="component" value="Chromosome"/>
</dbReference>
<dbReference type="Proteomes" id="UP000033057">
    <property type="component" value="Chromosome"/>
</dbReference>
<dbReference type="EMBL" id="CP033239">
    <property type="protein sequence ID" value="AZF78822.1"/>
    <property type="molecule type" value="Genomic_DNA"/>
</dbReference>
<organism evidence="1 11">
    <name type="scientific">Saccharolobus solfataricus</name>
    <name type="common">Sulfolobus solfataricus</name>
    <dbReference type="NCBI Taxonomy" id="2287"/>
    <lineage>
        <taxon>Archaea</taxon>
        <taxon>Thermoproteota</taxon>
        <taxon>Thermoprotei</taxon>
        <taxon>Sulfolobales</taxon>
        <taxon>Sulfolobaceae</taxon>
        <taxon>Saccharolobus</taxon>
    </lineage>
</organism>
<dbReference type="Proteomes" id="UP000033085">
    <property type="component" value="Chromosome"/>
</dbReference>
<dbReference type="Proteomes" id="UP000033106">
    <property type="component" value="Chromosome"/>
</dbReference>
<dbReference type="Proteomes" id="UP000273194">
    <property type="component" value="Chromosome"/>
</dbReference>
<reference evidence="13 14" key="2">
    <citation type="journal article" date="2018" name="Proc. Natl. Acad. Sci. U.S.A.">
        <title>Nonmutational mechanism of inheritance in the Archaeon Sulfolobus solfataricus.</title>
        <authorList>
            <person name="Payne S."/>
            <person name="McCarthy S."/>
            <person name="Johnson T."/>
            <person name="North E."/>
            <person name="Blum P."/>
        </authorList>
    </citation>
    <scope>NUCLEOTIDE SEQUENCE [LARGE SCALE GENOMIC DNA]</scope>
    <source>
        <strain evidence="5 13">SARC-H</strain>
        <strain evidence="6 16">SARC-I</strain>
        <strain evidence="8 17">SARC-N</strain>
        <strain evidence="9 18">SARC-O</strain>
        <strain evidence="4 14">SULG</strain>
        <strain evidence="7 15">SULM</strain>
    </source>
</reference>
<evidence type="ECO:0000313" key="7">
    <source>
        <dbReference type="EMBL" id="AZF76212.1"/>
    </source>
</evidence>
<dbReference type="PATRIC" id="fig|2287.6.peg.1662"/>
<evidence type="ECO:0000313" key="16">
    <source>
        <dbReference type="Proteomes" id="UP000275843"/>
    </source>
</evidence>
<evidence type="ECO:0000313" key="15">
    <source>
        <dbReference type="Proteomes" id="UP000273443"/>
    </source>
</evidence>
<dbReference type="EMBL" id="CP033237">
    <property type="protein sequence ID" value="AZF73588.1"/>
    <property type="molecule type" value="Genomic_DNA"/>
</dbReference>
<dbReference type="EMBL" id="CP033240">
    <property type="protein sequence ID" value="AZF81426.1"/>
    <property type="molecule type" value="Genomic_DNA"/>
</dbReference>
<evidence type="ECO:0000313" key="1">
    <source>
        <dbReference type="EMBL" id="AKA73867.1"/>
    </source>
</evidence>